<dbReference type="PANTHER" id="PTHR10039">
    <property type="entry name" value="AMELOGENIN"/>
    <property type="match status" value="1"/>
</dbReference>
<dbReference type="Proteomes" id="UP001218188">
    <property type="component" value="Unassembled WGS sequence"/>
</dbReference>
<evidence type="ECO:0008006" key="8">
    <source>
        <dbReference type="Google" id="ProtNLM"/>
    </source>
</evidence>
<dbReference type="PANTHER" id="PTHR10039:SF14">
    <property type="entry name" value="NACHT DOMAIN-CONTAINING PROTEIN"/>
    <property type="match status" value="1"/>
</dbReference>
<gene>
    <name evidence="6" type="ORF">C8F04DRAFT_1172840</name>
</gene>
<accession>A0AAD6TIT2</accession>
<evidence type="ECO:0000313" key="6">
    <source>
        <dbReference type="EMBL" id="KAJ7047084.1"/>
    </source>
</evidence>
<protein>
    <recommendedName>
        <fullName evidence="8">NACHT domain-containing protein</fullName>
    </recommendedName>
</protein>
<feature type="region of interest" description="Disordered" evidence="3">
    <location>
        <begin position="1019"/>
        <end position="1153"/>
    </location>
</feature>
<evidence type="ECO:0000313" key="7">
    <source>
        <dbReference type="Proteomes" id="UP001218188"/>
    </source>
</evidence>
<evidence type="ECO:0000259" key="4">
    <source>
        <dbReference type="Pfam" id="PF24809"/>
    </source>
</evidence>
<dbReference type="InterPro" id="IPR056125">
    <property type="entry name" value="DUF7708"/>
</dbReference>
<keyword evidence="1" id="KW-0677">Repeat</keyword>
<feature type="compositionally biased region" description="Low complexity" evidence="3">
    <location>
        <begin position="1034"/>
        <end position="1046"/>
    </location>
</feature>
<feature type="coiled-coil region" evidence="2">
    <location>
        <begin position="179"/>
        <end position="206"/>
    </location>
</feature>
<dbReference type="EMBL" id="JARJCM010000002">
    <property type="protein sequence ID" value="KAJ7047084.1"/>
    <property type="molecule type" value="Genomic_DNA"/>
</dbReference>
<reference evidence="6" key="1">
    <citation type="submission" date="2023-03" db="EMBL/GenBank/DDBJ databases">
        <title>Massive genome expansion in bonnet fungi (Mycena s.s.) driven by repeated elements and novel gene families across ecological guilds.</title>
        <authorList>
            <consortium name="Lawrence Berkeley National Laboratory"/>
            <person name="Harder C.B."/>
            <person name="Miyauchi S."/>
            <person name="Viragh M."/>
            <person name="Kuo A."/>
            <person name="Thoen E."/>
            <person name="Andreopoulos B."/>
            <person name="Lu D."/>
            <person name="Skrede I."/>
            <person name="Drula E."/>
            <person name="Henrissat B."/>
            <person name="Morin E."/>
            <person name="Kohler A."/>
            <person name="Barry K."/>
            <person name="LaButti K."/>
            <person name="Morin E."/>
            <person name="Salamov A."/>
            <person name="Lipzen A."/>
            <person name="Mereny Z."/>
            <person name="Hegedus B."/>
            <person name="Baldrian P."/>
            <person name="Stursova M."/>
            <person name="Weitz H."/>
            <person name="Taylor A."/>
            <person name="Grigoriev I.V."/>
            <person name="Nagy L.G."/>
            <person name="Martin F."/>
            <person name="Kauserud H."/>
        </authorList>
    </citation>
    <scope>NUCLEOTIDE SEQUENCE</scope>
    <source>
        <strain evidence="6">CBHHK200</strain>
    </source>
</reference>
<comment type="caution">
    <text evidence="6">The sequence shown here is derived from an EMBL/GenBank/DDBJ whole genome shotgun (WGS) entry which is preliminary data.</text>
</comment>
<sequence length="1478" mass="167599">MSSVAQSAFQRALDQYIQGLPEKKKKRKLIVDCCATTTPVTPESINESLKQAEQRISDQPGRRMVNKILRPIVDVLKSLDDIISILVSADPMPSAIIWGALKIVIDGSHRVVNLFDTIKKELRLLTMQLERIGDYESLYGSSERLQKLLCNSYINILRFWSRVDKEWFRVMKATTSFSTNKLNNIIKDIEEDVDQIEKLAIILEATEAKSDREANKLAHFRAEVARTADQNEHKAQASWREENQVDRQGERYRTISAWLCAQQGNEDDIRHLRTLKGQHLSGTCGWFFQHSAYIDWRDGKTLIPILWVHAPPAAGKSMLSSQVIHVIKQEPDTAAIAYHFYHFDQPYSASETLRLLASQLLDEHWKRTNIISEELYSKTQHSVCSLEHAEELITVLVKLLPRSYFILDGLDEERTGSNSRRWTDASTTLDFLVNLAKECPDHVRLWYSSQYHPIINEKLKDYTVLDVKEDMKEDVSLYLSRANPELNELEISNLDKDNMLISLQSRAEGNFLWAYLMLKDLKDTASLSEMKQFVAGGLPDTLDGYYQQIFDRFEKRHRPLMAKVFALIVFARRPMRMKEVYEAVGILESKNSQSLEMPFPKHLRKLLPPLIEMQQDGSLDPDDCRCRLFHATLHGFLFRNPQVFQESANPASGLLIIPDVMANACLLYLSQARYTRPLRKCDGRWVDTTGKSVDHHQFHLYAAKYWDKHVDQVHPNDALDNRIATFITSPNFQTCVQAQCLWVDAQFGVFRITGGNDDHTYLRRMFPAWFVAGSTGKKLWQDFRAYLHEWKYFLHRCDEPDCVILPYTGELDRCWWNALGPDNFLSKLKGKYVTFRFQKAGGLASAWKGGQCFEGIGAGGKEVVTLRLTFRENGVLKFACEQWSCTGARLPTLEKKQMITTNEKATNWLLYVKHSTDETSNMQVRRAWPAAFSQSNEFLRIGTQLFRRHDGGDYIAVPGFDSTRTDHPPCADEFVGRGHFTVLARRRRVVVAETYDSGLTDDKLETLAVDFLRMESNSTTKTWDDAGDSDTESLSDSSDSSLNSEDAGYETWTQGSTEHSDDFADDIITPWAGPTSDVDDETTDSDAASSDSGSSDPESLQDDGNQTSSGSEDSDVEPSAVIGYGIWHDDDGSDSSDDGGPLPQVATLQNWNPRPHPGLEASITIHDSSSHGVPMKVFHFTKPLPFILYNSPPAIHPSESLVVWPLSAGDVLFADFLAKTYFIRKLRPSTSHTRHIFMKCHFSLCGRYLHFASLEGQKKPVSGRKKEGDAQKPPVKLALLVSTYRLSARKTSRSPPSLIHRVRLDLGSKTTICVSKLPYTLTWRSTELYCTCSDKILNVYRIPLFKTSQGLPVTVLVPRKPIFLPQTAESREVYFFPPDNDSETCTVIIGRETRGIMTDDASADEEFFGSRKDSYVFGLQGALSPPVGCYLNEQTDLGGWRTSSSRSNIPGDLGIGQLDQRLEKFDPEDDCDLEPYMF</sequence>
<organism evidence="6 7">
    <name type="scientific">Mycena alexandri</name>
    <dbReference type="NCBI Taxonomy" id="1745969"/>
    <lineage>
        <taxon>Eukaryota</taxon>
        <taxon>Fungi</taxon>
        <taxon>Dikarya</taxon>
        <taxon>Basidiomycota</taxon>
        <taxon>Agaricomycotina</taxon>
        <taxon>Agaricomycetes</taxon>
        <taxon>Agaricomycetidae</taxon>
        <taxon>Agaricales</taxon>
        <taxon>Marasmiineae</taxon>
        <taxon>Mycenaceae</taxon>
        <taxon>Mycena</taxon>
    </lineage>
</organism>
<evidence type="ECO:0000256" key="1">
    <source>
        <dbReference type="ARBA" id="ARBA00022737"/>
    </source>
</evidence>
<dbReference type="InterPro" id="IPR056884">
    <property type="entry name" value="NPHP3-like_N"/>
</dbReference>
<dbReference type="Pfam" id="PF24883">
    <property type="entry name" value="NPHP3_N"/>
    <property type="match status" value="1"/>
</dbReference>
<keyword evidence="7" id="KW-1185">Reference proteome</keyword>
<evidence type="ECO:0000256" key="2">
    <source>
        <dbReference type="SAM" id="Coils"/>
    </source>
</evidence>
<proteinExistence type="predicted"/>
<dbReference type="Pfam" id="PF24809">
    <property type="entry name" value="DUF7708"/>
    <property type="match status" value="1"/>
</dbReference>
<evidence type="ECO:0000259" key="5">
    <source>
        <dbReference type="Pfam" id="PF24883"/>
    </source>
</evidence>
<feature type="domain" description="Nephrocystin 3-like N-terminal" evidence="5">
    <location>
        <begin position="282"/>
        <end position="449"/>
    </location>
</feature>
<name>A0AAD6TIT2_9AGAR</name>
<keyword evidence="2" id="KW-0175">Coiled coil</keyword>
<feature type="compositionally biased region" description="Low complexity" evidence="3">
    <location>
        <begin position="1085"/>
        <end position="1098"/>
    </location>
</feature>
<feature type="domain" description="DUF7708" evidence="4">
    <location>
        <begin position="69"/>
        <end position="206"/>
    </location>
</feature>
<feature type="compositionally biased region" description="Polar residues" evidence="3">
    <location>
        <begin position="1102"/>
        <end position="1111"/>
    </location>
</feature>
<evidence type="ECO:0000256" key="3">
    <source>
        <dbReference type="SAM" id="MobiDB-lite"/>
    </source>
</evidence>